<dbReference type="GO" id="GO:0005840">
    <property type="term" value="C:ribosome"/>
    <property type="evidence" value="ECO:0007669"/>
    <property type="project" value="UniProtKB-KW"/>
</dbReference>
<name>A0A7T0GG35_9STRA</name>
<dbReference type="EMBL" id="MW026607">
    <property type="protein sequence ID" value="QPJ79924.1"/>
    <property type="molecule type" value="Genomic_DNA"/>
</dbReference>
<protein>
    <submittedName>
        <fullName evidence="4">Ribosomal protein S8</fullName>
    </submittedName>
</protein>
<organism evidence="4">
    <name type="scientific">Eucampia zodiacus</name>
    <dbReference type="NCBI Taxonomy" id="444606"/>
    <lineage>
        <taxon>Eukaryota</taxon>
        <taxon>Sar</taxon>
        <taxon>Stramenopiles</taxon>
        <taxon>Ochrophyta</taxon>
        <taxon>Bacillariophyta</taxon>
        <taxon>Mediophyceae</taxon>
        <taxon>Biddulphiophycidae</taxon>
        <taxon>Hemiaulales</taxon>
        <taxon>Hemiaulaceae</taxon>
        <taxon>Eucampia</taxon>
    </lineage>
</organism>
<sequence>MKNYLWNMFANIQNGQMANKVFILQRQTKICSSFLNILWNEGYILGYKIDSLDKKKFKIFLKYKNNKPVITALKSFSTPGNRIYLNTKQLWKISSIEGLLIISTNKGLLTLSECKKKKVGGEPFVIVK</sequence>
<dbReference type="InterPro" id="IPR000630">
    <property type="entry name" value="Ribosomal_uS8"/>
</dbReference>
<dbReference type="Pfam" id="PF00410">
    <property type="entry name" value="Ribosomal_S8"/>
    <property type="match status" value="1"/>
</dbReference>
<keyword evidence="3" id="KW-0687">Ribonucleoprotein</keyword>
<dbReference type="AlphaFoldDB" id="A0A7T0GG35"/>
<reference evidence="4" key="1">
    <citation type="submission" date="2020-09" db="EMBL/GenBank/DDBJ databases">
        <title>The complete mitochondrial genome of Eucampia zodiacus (Baciuariophyta).</title>
        <authorList>
            <person name="Zhang M."/>
            <person name="Chen N."/>
        </authorList>
    </citation>
    <scope>NUCLEOTIDE SEQUENCE</scope>
    <source>
        <strain evidence="4">CNS00060</strain>
    </source>
</reference>
<geneLocation type="mitochondrion" evidence="4"/>
<keyword evidence="4" id="KW-0496">Mitochondrion</keyword>
<dbReference type="GO" id="GO:1990904">
    <property type="term" value="C:ribonucleoprotein complex"/>
    <property type="evidence" value="ECO:0007669"/>
    <property type="project" value="UniProtKB-KW"/>
</dbReference>
<dbReference type="GO" id="GO:0003735">
    <property type="term" value="F:structural constituent of ribosome"/>
    <property type="evidence" value="ECO:0007669"/>
    <property type="project" value="InterPro"/>
</dbReference>
<accession>A0A7T0GG35</accession>
<dbReference type="Gene3D" id="3.30.1370.30">
    <property type="match status" value="1"/>
</dbReference>
<keyword evidence="2 4" id="KW-0689">Ribosomal protein</keyword>
<dbReference type="InterPro" id="IPR035987">
    <property type="entry name" value="Ribosomal_uS8_sf"/>
</dbReference>
<evidence type="ECO:0000256" key="3">
    <source>
        <dbReference type="ARBA" id="ARBA00023274"/>
    </source>
</evidence>
<comment type="similarity">
    <text evidence="1">Belongs to the universal ribosomal protein uS8 family.</text>
</comment>
<gene>
    <name evidence="4" type="primary">rps8</name>
</gene>
<dbReference type="RefSeq" id="YP_010047258.1">
    <property type="nucleotide sequence ID" value="NC_054334.1"/>
</dbReference>
<dbReference type="Gene3D" id="3.30.1490.10">
    <property type="match status" value="1"/>
</dbReference>
<dbReference type="SUPFAM" id="SSF56047">
    <property type="entry name" value="Ribosomal protein S8"/>
    <property type="match status" value="1"/>
</dbReference>
<proteinExistence type="inferred from homology"/>
<evidence type="ECO:0000313" key="4">
    <source>
        <dbReference type="EMBL" id="QPJ79924.1"/>
    </source>
</evidence>
<dbReference type="GeneID" id="63657711"/>
<evidence type="ECO:0000256" key="1">
    <source>
        <dbReference type="ARBA" id="ARBA00006471"/>
    </source>
</evidence>
<evidence type="ECO:0000256" key="2">
    <source>
        <dbReference type="ARBA" id="ARBA00022980"/>
    </source>
</evidence>
<dbReference type="GO" id="GO:0006412">
    <property type="term" value="P:translation"/>
    <property type="evidence" value="ECO:0007669"/>
    <property type="project" value="InterPro"/>
</dbReference>